<keyword evidence="12 15" id="KW-0472">Membrane</keyword>
<comment type="similarity">
    <text evidence="4 14">Belongs to the cytochrome P450 family.</text>
</comment>
<keyword evidence="15" id="KW-0812">Transmembrane</keyword>
<evidence type="ECO:0000256" key="1">
    <source>
        <dbReference type="ARBA" id="ARBA00001971"/>
    </source>
</evidence>
<evidence type="ECO:0000256" key="15">
    <source>
        <dbReference type="SAM" id="Phobius"/>
    </source>
</evidence>
<dbReference type="Pfam" id="PF00067">
    <property type="entry name" value="p450"/>
    <property type="match status" value="1"/>
</dbReference>
<dbReference type="InterPro" id="IPR002401">
    <property type="entry name" value="Cyt_P450_E_grp-I"/>
</dbReference>
<evidence type="ECO:0000256" key="11">
    <source>
        <dbReference type="ARBA" id="ARBA00023033"/>
    </source>
</evidence>
<gene>
    <name evidence="16" type="ORF">GEV33_003554</name>
</gene>
<dbReference type="PRINTS" id="PR00385">
    <property type="entry name" value="P450"/>
</dbReference>
<proteinExistence type="inferred from homology"/>
<keyword evidence="6 13" id="KW-0479">Metal-binding</keyword>
<dbReference type="Gene3D" id="1.10.630.10">
    <property type="entry name" value="Cytochrome P450"/>
    <property type="match status" value="1"/>
</dbReference>
<comment type="cofactor">
    <cofactor evidence="1 13">
        <name>heme</name>
        <dbReference type="ChEBI" id="CHEBI:30413"/>
    </cofactor>
</comment>
<dbReference type="EMBL" id="JABDTM020015136">
    <property type="protein sequence ID" value="KAH0819237.1"/>
    <property type="molecule type" value="Genomic_DNA"/>
</dbReference>
<dbReference type="FunFam" id="1.10.630.10:FF:000042">
    <property type="entry name" value="Cytochrome P450"/>
    <property type="match status" value="1"/>
</dbReference>
<dbReference type="GO" id="GO:0016705">
    <property type="term" value="F:oxidoreductase activity, acting on paired donors, with incorporation or reduction of molecular oxygen"/>
    <property type="evidence" value="ECO:0007669"/>
    <property type="project" value="InterPro"/>
</dbReference>
<dbReference type="AlphaFoldDB" id="A0A8J6HRX9"/>
<feature type="binding site" description="axial binding residue" evidence="13">
    <location>
        <position position="464"/>
    </location>
    <ligand>
        <name>heme</name>
        <dbReference type="ChEBI" id="CHEBI:30413"/>
    </ligand>
    <ligandPart>
        <name>Fe</name>
        <dbReference type="ChEBI" id="CHEBI:18248"/>
    </ligandPart>
</feature>
<evidence type="ECO:0000256" key="4">
    <source>
        <dbReference type="ARBA" id="ARBA00010617"/>
    </source>
</evidence>
<evidence type="ECO:0000256" key="5">
    <source>
        <dbReference type="ARBA" id="ARBA00022617"/>
    </source>
</evidence>
<dbReference type="InterPro" id="IPR050476">
    <property type="entry name" value="Insect_CytP450_Detox"/>
</dbReference>
<accession>A0A8J6HRX9</accession>
<dbReference type="GO" id="GO:0005789">
    <property type="term" value="C:endoplasmic reticulum membrane"/>
    <property type="evidence" value="ECO:0007669"/>
    <property type="project" value="UniProtKB-SubCell"/>
</dbReference>
<reference evidence="16" key="1">
    <citation type="journal article" date="2020" name="J Insects Food Feed">
        <title>The yellow mealworm (Tenebrio molitor) genome: a resource for the emerging insects as food and feed industry.</title>
        <authorList>
            <person name="Eriksson T."/>
            <person name="Andere A."/>
            <person name="Kelstrup H."/>
            <person name="Emery V."/>
            <person name="Picard C."/>
        </authorList>
    </citation>
    <scope>NUCLEOTIDE SEQUENCE</scope>
    <source>
        <strain evidence="16">Stoneville</strain>
        <tissue evidence="16">Whole head</tissue>
    </source>
</reference>
<keyword evidence="5 13" id="KW-0349">Heme</keyword>
<dbReference type="PRINTS" id="PR00463">
    <property type="entry name" value="EP450I"/>
</dbReference>
<keyword evidence="9 14" id="KW-0560">Oxidoreductase</keyword>
<dbReference type="InterPro" id="IPR017972">
    <property type="entry name" value="Cyt_P450_CS"/>
</dbReference>
<dbReference type="GO" id="GO:0020037">
    <property type="term" value="F:heme binding"/>
    <property type="evidence" value="ECO:0007669"/>
    <property type="project" value="InterPro"/>
</dbReference>
<evidence type="ECO:0000256" key="6">
    <source>
        <dbReference type="ARBA" id="ARBA00022723"/>
    </source>
</evidence>
<reference evidence="16" key="2">
    <citation type="submission" date="2021-08" db="EMBL/GenBank/DDBJ databases">
        <authorList>
            <person name="Eriksson T."/>
        </authorList>
    </citation>
    <scope>NUCLEOTIDE SEQUENCE</scope>
    <source>
        <strain evidence="16">Stoneville</strain>
        <tissue evidence="16">Whole head</tissue>
    </source>
</reference>
<evidence type="ECO:0008006" key="18">
    <source>
        <dbReference type="Google" id="ProtNLM"/>
    </source>
</evidence>
<dbReference type="InterPro" id="IPR001128">
    <property type="entry name" value="Cyt_P450"/>
</dbReference>
<keyword evidence="10 13" id="KW-0408">Iron</keyword>
<dbReference type="Proteomes" id="UP000719412">
    <property type="component" value="Unassembled WGS sequence"/>
</dbReference>
<keyword evidence="15" id="KW-1133">Transmembrane helix</keyword>
<protein>
    <recommendedName>
        <fullName evidence="18">Cytochrome P450 monooxygenase</fullName>
    </recommendedName>
</protein>
<evidence type="ECO:0000256" key="3">
    <source>
        <dbReference type="ARBA" id="ARBA00004406"/>
    </source>
</evidence>
<evidence type="ECO:0000256" key="12">
    <source>
        <dbReference type="ARBA" id="ARBA00023136"/>
    </source>
</evidence>
<dbReference type="PANTHER" id="PTHR24292:SF100">
    <property type="entry name" value="CYTOCHROME P450 6A16, ISOFORM B-RELATED"/>
    <property type="match status" value="1"/>
</dbReference>
<evidence type="ECO:0000256" key="7">
    <source>
        <dbReference type="ARBA" id="ARBA00022824"/>
    </source>
</evidence>
<evidence type="ECO:0000313" key="17">
    <source>
        <dbReference type="Proteomes" id="UP000719412"/>
    </source>
</evidence>
<comment type="subcellular location">
    <subcellularLocation>
        <location evidence="3">Endoplasmic reticulum membrane</location>
        <topology evidence="3">Peripheral membrane protein</topology>
    </subcellularLocation>
    <subcellularLocation>
        <location evidence="2">Microsome membrane</location>
        <topology evidence="2">Peripheral membrane protein</topology>
    </subcellularLocation>
</comment>
<dbReference type="SUPFAM" id="SSF48264">
    <property type="entry name" value="Cytochrome P450"/>
    <property type="match status" value="1"/>
</dbReference>
<sequence>MNMSYILDHLDVLGIVVATVVVVVGFLKWKFSYWSRLGLPTINPTIPFGDGKKLIVGEHSIGEQFEEFYENFKARGLKHGGVHVGVKPFYIPIDPELVKHILLKDFQHFVNRGSYIDEVNDPLSGHILSMEDNRWKNMRAKLTPTFTSGKIKMMFETLAKCSVGLKTLMDESATNRSSIDIKEILARFTTDIIGSVAFGLDCNSLKDPDALFRKYGKKIFAATPLERVKLVLQFGVPHRVLKMFKFKATNPDVEKFFMKAVKDTVAHREKNNIYRKDFMHLLIQLKNKGAVSDDDKILNEQGKTAENGLTMNELAAQAFIFFLGGFETSATTMTFAMYEIATNPHVQDKLREEINTVFGKNNDQMSYDGMMKLTYMDKVLNETLRKHPPFGVITRQCSKDYTIPNTQITLKKGIDVGIPVLGIHKDPEYYPNPEIFDPERFSEENKSLRPAFTWLPFGDGPRICIGLRFGLLQSKVGLATILKNYKIKLSQKTKLPLTMDKQALVTTTDGGIWIEAEKIN</sequence>
<keyword evidence="7" id="KW-0256">Endoplasmic reticulum</keyword>
<keyword evidence="11 14" id="KW-0503">Monooxygenase</keyword>
<dbReference type="PANTHER" id="PTHR24292">
    <property type="entry name" value="CYTOCHROME P450"/>
    <property type="match status" value="1"/>
</dbReference>
<organism evidence="16 17">
    <name type="scientific">Tenebrio molitor</name>
    <name type="common">Yellow mealworm beetle</name>
    <dbReference type="NCBI Taxonomy" id="7067"/>
    <lineage>
        <taxon>Eukaryota</taxon>
        <taxon>Metazoa</taxon>
        <taxon>Ecdysozoa</taxon>
        <taxon>Arthropoda</taxon>
        <taxon>Hexapoda</taxon>
        <taxon>Insecta</taxon>
        <taxon>Pterygota</taxon>
        <taxon>Neoptera</taxon>
        <taxon>Endopterygota</taxon>
        <taxon>Coleoptera</taxon>
        <taxon>Polyphaga</taxon>
        <taxon>Cucujiformia</taxon>
        <taxon>Tenebrionidae</taxon>
        <taxon>Tenebrio</taxon>
    </lineage>
</organism>
<dbReference type="GO" id="GO:0005506">
    <property type="term" value="F:iron ion binding"/>
    <property type="evidence" value="ECO:0007669"/>
    <property type="project" value="InterPro"/>
</dbReference>
<keyword evidence="17" id="KW-1185">Reference proteome</keyword>
<evidence type="ECO:0000256" key="14">
    <source>
        <dbReference type="RuleBase" id="RU000461"/>
    </source>
</evidence>
<evidence type="ECO:0000256" key="2">
    <source>
        <dbReference type="ARBA" id="ARBA00004174"/>
    </source>
</evidence>
<keyword evidence="8" id="KW-0492">Microsome</keyword>
<comment type="caution">
    <text evidence="16">The sequence shown here is derived from an EMBL/GenBank/DDBJ whole genome shotgun (WGS) entry which is preliminary data.</text>
</comment>
<dbReference type="CDD" id="cd11056">
    <property type="entry name" value="CYP6-like"/>
    <property type="match status" value="1"/>
</dbReference>
<evidence type="ECO:0000256" key="10">
    <source>
        <dbReference type="ARBA" id="ARBA00023004"/>
    </source>
</evidence>
<evidence type="ECO:0000256" key="13">
    <source>
        <dbReference type="PIRSR" id="PIRSR602401-1"/>
    </source>
</evidence>
<dbReference type="InterPro" id="IPR036396">
    <property type="entry name" value="Cyt_P450_sf"/>
</dbReference>
<evidence type="ECO:0000313" key="16">
    <source>
        <dbReference type="EMBL" id="KAH0819237.1"/>
    </source>
</evidence>
<evidence type="ECO:0000256" key="8">
    <source>
        <dbReference type="ARBA" id="ARBA00022848"/>
    </source>
</evidence>
<dbReference type="GO" id="GO:0004497">
    <property type="term" value="F:monooxygenase activity"/>
    <property type="evidence" value="ECO:0007669"/>
    <property type="project" value="UniProtKB-KW"/>
</dbReference>
<feature type="transmembrane region" description="Helical" evidence="15">
    <location>
        <begin position="12"/>
        <end position="29"/>
    </location>
</feature>
<evidence type="ECO:0000256" key="9">
    <source>
        <dbReference type="ARBA" id="ARBA00023002"/>
    </source>
</evidence>
<name>A0A8J6HRX9_TENMO</name>
<dbReference type="PROSITE" id="PS00086">
    <property type="entry name" value="CYTOCHROME_P450"/>
    <property type="match status" value="1"/>
</dbReference>